<feature type="transmembrane region" description="Helical" evidence="7">
    <location>
        <begin position="112"/>
        <end position="133"/>
    </location>
</feature>
<proteinExistence type="inferred from homology"/>
<evidence type="ECO:0000256" key="4">
    <source>
        <dbReference type="ARBA" id="ARBA00023136"/>
    </source>
</evidence>
<organism evidence="9 10">
    <name type="scientific">Paraphaeosphaeria sporulosa</name>
    <dbReference type="NCBI Taxonomy" id="1460663"/>
    <lineage>
        <taxon>Eukaryota</taxon>
        <taxon>Fungi</taxon>
        <taxon>Dikarya</taxon>
        <taxon>Ascomycota</taxon>
        <taxon>Pezizomycotina</taxon>
        <taxon>Dothideomycetes</taxon>
        <taxon>Pleosporomycetidae</taxon>
        <taxon>Pleosporales</taxon>
        <taxon>Massarineae</taxon>
        <taxon>Didymosphaeriaceae</taxon>
        <taxon>Paraphaeosphaeria</taxon>
    </lineage>
</organism>
<reference evidence="9 10" key="1">
    <citation type="submission" date="2016-05" db="EMBL/GenBank/DDBJ databases">
        <title>Comparative analysis of secretome profiles of manganese(II)-oxidizing ascomycete fungi.</title>
        <authorList>
            <consortium name="DOE Joint Genome Institute"/>
            <person name="Zeiner C.A."/>
            <person name="Purvine S.O."/>
            <person name="Zink E.M."/>
            <person name="Wu S."/>
            <person name="Pasa-Tolic L."/>
            <person name="Chaput D.L."/>
            <person name="Haridas S."/>
            <person name="Grigoriev I.V."/>
            <person name="Santelli C.M."/>
            <person name="Hansel C.M."/>
        </authorList>
    </citation>
    <scope>NUCLEOTIDE SEQUENCE [LARGE SCALE GENOMIC DNA]</scope>
    <source>
        <strain evidence="9 10">AP3s5-JAC2a</strain>
    </source>
</reference>
<gene>
    <name evidence="9" type="ORF">CC84DRAFT_1213971</name>
</gene>
<comment type="subcellular location">
    <subcellularLocation>
        <location evidence="1">Membrane</location>
        <topology evidence="1">Multi-pass membrane protein</topology>
    </subcellularLocation>
</comment>
<name>A0A177CT01_9PLEO</name>
<evidence type="ECO:0000256" key="5">
    <source>
        <dbReference type="ARBA" id="ARBA00038359"/>
    </source>
</evidence>
<keyword evidence="4 7" id="KW-0472">Membrane</keyword>
<dbReference type="InParanoid" id="A0A177CT01"/>
<feature type="transmembrane region" description="Helical" evidence="7">
    <location>
        <begin position="34"/>
        <end position="53"/>
    </location>
</feature>
<feature type="transmembrane region" description="Helical" evidence="7">
    <location>
        <begin position="164"/>
        <end position="182"/>
    </location>
</feature>
<keyword evidence="2 7" id="KW-0812">Transmembrane</keyword>
<comment type="similarity">
    <text evidence="5">Belongs to the SAT4 family.</text>
</comment>
<evidence type="ECO:0000256" key="2">
    <source>
        <dbReference type="ARBA" id="ARBA00022692"/>
    </source>
</evidence>
<dbReference type="AlphaFoldDB" id="A0A177CT01"/>
<protein>
    <recommendedName>
        <fullName evidence="8">Rhodopsin domain-containing protein</fullName>
    </recommendedName>
</protein>
<accession>A0A177CT01</accession>
<keyword evidence="3 7" id="KW-1133">Transmembrane helix</keyword>
<evidence type="ECO:0000256" key="3">
    <source>
        <dbReference type="ARBA" id="ARBA00022989"/>
    </source>
</evidence>
<evidence type="ECO:0000256" key="6">
    <source>
        <dbReference type="SAM" id="MobiDB-lite"/>
    </source>
</evidence>
<evidence type="ECO:0000256" key="7">
    <source>
        <dbReference type="SAM" id="Phobius"/>
    </source>
</evidence>
<dbReference type="Proteomes" id="UP000077069">
    <property type="component" value="Unassembled WGS sequence"/>
</dbReference>
<evidence type="ECO:0000313" key="9">
    <source>
        <dbReference type="EMBL" id="OAG10665.1"/>
    </source>
</evidence>
<keyword evidence="10" id="KW-1185">Reference proteome</keyword>
<dbReference type="RefSeq" id="XP_018041030.1">
    <property type="nucleotide sequence ID" value="XM_018182596.1"/>
</dbReference>
<feature type="domain" description="Rhodopsin" evidence="8">
    <location>
        <begin position="14"/>
        <end position="256"/>
    </location>
</feature>
<sequence length="357" mass="40092">MAEEGLSSAICIVARFLARWRIQATGLGWDDWTILVAYILLIPSTIIAQLMTYKGMGQDIWAVPFDNITAMLKYFYIEQYIYQCVVVLTKISIVLLYLRIFPKEVSKRFQHVSTGVIVGLIIYGFGFIIYFAFQCRPINYFWNQWSGETEGRCVNQQFAVYMNSAMNIVFDLVVFFLPVPKLMKLQVRSTQRKIGFILTFLVGLFVTACSMVRLSTLANIGKVQNATYHYNAISLWSGLEGDVGVICACMPSLAGPILYFFRDVLGVKLTSFTKSGTNKTMNVSRSRITGNKSIARLPSTTASERDSRNDMGSPTAGGIEKTVVTSIYNLPYGYSSGDDVELIEQKPGHERMGQWNA</sequence>
<dbReference type="GO" id="GO:0016020">
    <property type="term" value="C:membrane"/>
    <property type="evidence" value="ECO:0007669"/>
    <property type="project" value="UniProtKB-SubCell"/>
</dbReference>
<evidence type="ECO:0000256" key="1">
    <source>
        <dbReference type="ARBA" id="ARBA00004141"/>
    </source>
</evidence>
<dbReference type="PANTHER" id="PTHR33048">
    <property type="entry name" value="PTH11-LIKE INTEGRAL MEMBRANE PROTEIN (AFU_ORTHOLOGUE AFUA_5G11245)"/>
    <property type="match status" value="1"/>
</dbReference>
<feature type="transmembrane region" description="Helical" evidence="7">
    <location>
        <begin position="80"/>
        <end position="100"/>
    </location>
</feature>
<feature type="transmembrane region" description="Helical" evidence="7">
    <location>
        <begin position="194"/>
        <end position="214"/>
    </location>
</feature>
<dbReference type="OrthoDB" id="2496787at2759"/>
<dbReference type="Pfam" id="PF20684">
    <property type="entry name" value="Fung_rhodopsin"/>
    <property type="match status" value="1"/>
</dbReference>
<dbReference type="PANTHER" id="PTHR33048:SF143">
    <property type="entry name" value="EXTRACELLULAR MEMBRANE PROTEIN CFEM DOMAIN-CONTAINING PROTEIN-RELATED"/>
    <property type="match status" value="1"/>
</dbReference>
<feature type="region of interest" description="Disordered" evidence="6">
    <location>
        <begin position="294"/>
        <end position="317"/>
    </location>
</feature>
<dbReference type="EMBL" id="KV441549">
    <property type="protein sequence ID" value="OAG10665.1"/>
    <property type="molecule type" value="Genomic_DNA"/>
</dbReference>
<dbReference type="InterPro" id="IPR049326">
    <property type="entry name" value="Rhodopsin_dom_fungi"/>
</dbReference>
<dbReference type="GeneID" id="28766082"/>
<dbReference type="InterPro" id="IPR052337">
    <property type="entry name" value="SAT4-like"/>
</dbReference>
<evidence type="ECO:0000259" key="8">
    <source>
        <dbReference type="Pfam" id="PF20684"/>
    </source>
</evidence>
<evidence type="ECO:0000313" key="10">
    <source>
        <dbReference type="Proteomes" id="UP000077069"/>
    </source>
</evidence>